<dbReference type="Gene3D" id="1.25.40.10">
    <property type="entry name" value="Tetratricopeptide repeat domain"/>
    <property type="match status" value="1"/>
</dbReference>
<comment type="caution">
    <text evidence="3">The sequence shown here is derived from an EMBL/GenBank/DDBJ whole genome shotgun (WGS) entry which is preliminary data.</text>
</comment>
<dbReference type="Proteomes" id="UP000744769">
    <property type="component" value="Unassembled WGS sequence"/>
</dbReference>
<sequence>MEMLMGMSTVESDREAARRLAEESDADPNDAELALQAALTLDKVSREATAVDYYERAIDLGLVEKNELLATACLVSSFRNLHRYDAALARLDIAAARWPQHVALESLRALVLLDSGEPDRAMYTLGQVLIAVTEGELDETYTALLRSKFRGLLHKRRG</sequence>
<evidence type="ECO:0000313" key="4">
    <source>
        <dbReference type="Proteomes" id="UP000744769"/>
    </source>
</evidence>
<keyword evidence="4" id="KW-1185">Reference proteome</keyword>
<gene>
    <name evidence="3" type="ORF">G9U51_04080</name>
</gene>
<dbReference type="InterPro" id="IPR011990">
    <property type="entry name" value="TPR-like_helical_dom_sf"/>
</dbReference>
<evidence type="ECO:0000256" key="1">
    <source>
        <dbReference type="SAM" id="MobiDB-lite"/>
    </source>
</evidence>
<dbReference type="AlphaFoldDB" id="A0A967E9K9"/>
<feature type="domain" description="Tetratrico peptide repeat group 5" evidence="2">
    <location>
        <begin position="34"/>
        <end position="125"/>
    </location>
</feature>
<feature type="compositionally biased region" description="Basic and acidic residues" evidence="1">
    <location>
        <begin position="11"/>
        <end position="22"/>
    </location>
</feature>
<proteinExistence type="predicted"/>
<organism evidence="3 4">
    <name type="scientific">Metallococcus carri</name>
    <dbReference type="NCBI Taxonomy" id="1656884"/>
    <lineage>
        <taxon>Bacteria</taxon>
        <taxon>Bacillati</taxon>
        <taxon>Actinomycetota</taxon>
        <taxon>Actinomycetes</taxon>
        <taxon>Micrococcales</taxon>
        <taxon>Dermacoccaceae</taxon>
        <taxon>Metallococcus</taxon>
    </lineage>
</organism>
<dbReference type="Pfam" id="PF12688">
    <property type="entry name" value="TPR_5"/>
    <property type="match status" value="1"/>
</dbReference>
<feature type="region of interest" description="Disordered" evidence="1">
    <location>
        <begin position="1"/>
        <end position="28"/>
    </location>
</feature>
<dbReference type="InterPro" id="IPR041656">
    <property type="entry name" value="TPR_5"/>
</dbReference>
<protein>
    <submittedName>
        <fullName evidence="3">Tetratricopeptide repeat protein</fullName>
    </submittedName>
</protein>
<name>A0A967E9K9_9MICO</name>
<evidence type="ECO:0000259" key="2">
    <source>
        <dbReference type="Pfam" id="PF12688"/>
    </source>
</evidence>
<dbReference type="EMBL" id="JAAOIV010000002">
    <property type="protein sequence ID" value="NHN54964.1"/>
    <property type="molecule type" value="Genomic_DNA"/>
</dbReference>
<reference evidence="3" key="1">
    <citation type="submission" date="2020-03" db="EMBL/GenBank/DDBJ databases">
        <title>Draft sequencing of Calidifontibacter sp. DB0510.</title>
        <authorList>
            <person name="Kim D.-U."/>
        </authorList>
    </citation>
    <scope>NUCLEOTIDE SEQUENCE</scope>
    <source>
        <strain evidence="3">DB0510</strain>
    </source>
</reference>
<evidence type="ECO:0000313" key="3">
    <source>
        <dbReference type="EMBL" id="NHN54964.1"/>
    </source>
</evidence>
<dbReference type="SUPFAM" id="SSF48452">
    <property type="entry name" value="TPR-like"/>
    <property type="match status" value="1"/>
</dbReference>
<dbReference type="RefSeq" id="WP_166193558.1">
    <property type="nucleotide sequence ID" value="NZ_JAAOIV010000002.1"/>
</dbReference>
<accession>A0A967E9K9</accession>